<evidence type="ECO:0000256" key="1">
    <source>
        <dbReference type="ARBA" id="ARBA00007689"/>
    </source>
</evidence>
<dbReference type="Pfam" id="PF03795">
    <property type="entry name" value="YCII"/>
    <property type="match status" value="1"/>
</dbReference>
<dbReference type="SUPFAM" id="SSF54909">
    <property type="entry name" value="Dimeric alpha+beta barrel"/>
    <property type="match status" value="1"/>
</dbReference>
<evidence type="ECO:0000313" key="5">
    <source>
        <dbReference type="Proteomes" id="UP001190002"/>
    </source>
</evidence>
<dbReference type="EMBL" id="CAUDKV010000007">
    <property type="protein sequence ID" value="CAJ0867619.1"/>
    <property type="molecule type" value="Genomic_DNA"/>
</dbReference>
<evidence type="ECO:0000259" key="2">
    <source>
        <dbReference type="Pfam" id="PF03795"/>
    </source>
</evidence>
<organism evidence="3 5">
    <name type="scientific">Ralstonia mannitolilytica</name>
    <dbReference type="NCBI Taxonomy" id="105219"/>
    <lineage>
        <taxon>Bacteria</taxon>
        <taxon>Pseudomonadati</taxon>
        <taxon>Pseudomonadota</taxon>
        <taxon>Betaproteobacteria</taxon>
        <taxon>Burkholderiales</taxon>
        <taxon>Burkholderiaceae</taxon>
        <taxon>Ralstonia</taxon>
    </lineage>
</organism>
<dbReference type="Proteomes" id="UP001190002">
    <property type="component" value="Unassembled WGS sequence"/>
</dbReference>
<proteinExistence type="inferred from homology"/>
<dbReference type="Gene3D" id="3.30.70.1060">
    <property type="entry name" value="Dimeric alpha+beta barrel"/>
    <property type="match status" value="1"/>
</dbReference>
<dbReference type="Proteomes" id="UP001190452">
    <property type="component" value="Unassembled WGS sequence"/>
</dbReference>
<comment type="caution">
    <text evidence="3">The sequence shown here is derived from an EMBL/GenBank/DDBJ whole genome shotgun (WGS) entry which is preliminary data.</text>
</comment>
<keyword evidence="6" id="KW-1185">Reference proteome</keyword>
<sequence length="96" mass="11149">MFIVLLHYIQPISIVESYLKEHRDYLDRYFKAEKFIASGPQVPRIGGVILASARSRAELDDILSEDPFYREKVAQYQIIEFNPTKFGPGVQFELPK</sequence>
<name>A0AAD2EH99_9RALS</name>
<reference evidence="3 6" key="1">
    <citation type="submission" date="2023-07" db="EMBL/GenBank/DDBJ databases">
        <authorList>
            <person name="Peeters C."/>
        </authorList>
    </citation>
    <scope>NUCLEOTIDE SEQUENCE</scope>
    <source>
        <strain evidence="4 6">R-77569</strain>
        <strain evidence="3">R-77591</strain>
    </source>
</reference>
<comment type="similarity">
    <text evidence="1">Belongs to the YciI family.</text>
</comment>
<dbReference type="RefSeq" id="WP_104565771.1">
    <property type="nucleotide sequence ID" value="NZ_CATVXE010000001.1"/>
</dbReference>
<gene>
    <name evidence="4" type="ORF">R77569_01992</name>
    <name evidence="3" type="ORF">R77591_00042</name>
</gene>
<feature type="domain" description="YCII-related" evidence="2">
    <location>
        <begin position="1"/>
        <end position="82"/>
    </location>
</feature>
<protein>
    <recommendedName>
        <fullName evidence="2">YCII-related domain-containing protein</fullName>
    </recommendedName>
</protein>
<dbReference type="InterPro" id="IPR005545">
    <property type="entry name" value="YCII"/>
</dbReference>
<evidence type="ECO:0000313" key="6">
    <source>
        <dbReference type="Proteomes" id="UP001190452"/>
    </source>
</evidence>
<dbReference type="InterPro" id="IPR011008">
    <property type="entry name" value="Dimeric_a/b-barrel"/>
</dbReference>
<dbReference type="EMBL" id="CATVXE010000001">
    <property type="protein sequence ID" value="CAJ0678951.1"/>
    <property type="molecule type" value="Genomic_DNA"/>
</dbReference>
<dbReference type="AlphaFoldDB" id="A0AAD2EH99"/>
<accession>A0AAD2EH99</accession>
<dbReference type="PANTHER" id="PTHR37828:SF1">
    <property type="entry name" value="YCII-RELATED DOMAIN-CONTAINING PROTEIN"/>
    <property type="match status" value="1"/>
</dbReference>
<evidence type="ECO:0000313" key="3">
    <source>
        <dbReference type="EMBL" id="CAJ0678951.1"/>
    </source>
</evidence>
<evidence type="ECO:0000313" key="4">
    <source>
        <dbReference type="EMBL" id="CAJ0867619.1"/>
    </source>
</evidence>
<dbReference type="PANTHER" id="PTHR37828">
    <property type="entry name" value="GSR2449 PROTEIN"/>
    <property type="match status" value="1"/>
</dbReference>